<dbReference type="GO" id="GO:0016491">
    <property type="term" value="F:oxidoreductase activity"/>
    <property type="evidence" value="ECO:0007669"/>
    <property type="project" value="UniProtKB-KW"/>
</dbReference>
<evidence type="ECO:0000256" key="3">
    <source>
        <dbReference type="ARBA" id="ARBA00022989"/>
    </source>
</evidence>
<evidence type="ECO:0000259" key="6">
    <source>
        <dbReference type="Pfam" id="PF04116"/>
    </source>
</evidence>
<keyword evidence="4 5" id="KW-0472">Membrane</keyword>
<comment type="subcellular location">
    <subcellularLocation>
        <location evidence="1">Membrane</location>
    </subcellularLocation>
</comment>
<dbReference type="InterPro" id="IPR050307">
    <property type="entry name" value="Sterol_Desaturase_Related"/>
</dbReference>
<accession>A0ABV2D8R2</accession>
<evidence type="ECO:0000256" key="2">
    <source>
        <dbReference type="ARBA" id="ARBA00022692"/>
    </source>
</evidence>
<dbReference type="PANTHER" id="PTHR11863">
    <property type="entry name" value="STEROL DESATURASE"/>
    <property type="match status" value="1"/>
</dbReference>
<dbReference type="Proteomes" id="UP001548832">
    <property type="component" value="Unassembled WGS sequence"/>
</dbReference>
<reference evidence="7 8" key="1">
    <citation type="submission" date="2024-06" db="EMBL/GenBank/DDBJ databases">
        <authorList>
            <person name="Kim D.-U."/>
        </authorList>
    </citation>
    <scope>NUCLEOTIDE SEQUENCE [LARGE SCALE GENOMIC DNA]</scope>
    <source>
        <strain evidence="7 8">KACC15460</strain>
    </source>
</reference>
<organism evidence="7 8">
    <name type="scientific">Mesorhizobium shangrilense</name>
    <dbReference type="NCBI Taxonomy" id="460060"/>
    <lineage>
        <taxon>Bacteria</taxon>
        <taxon>Pseudomonadati</taxon>
        <taxon>Pseudomonadota</taxon>
        <taxon>Alphaproteobacteria</taxon>
        <taxon>Hyphomicrobiales</taxon>
        <taxon>Phyllobacteriaceae</taxon>
        <taxon>Mesorhizobium</taxon>
    </lineage>
</organism>
<keyword evidence="3 5" id="KW-1133">Transmembrane helix</keyword>
<evidence type="ECO:0000256" key="4">
    <source>
        <dbReference type="ARBA" id="ARBA00023136"/>
    </source>
</evidence>
<keyword evidence="8" id="KW-1185">Reference proteome</keyword>
<evidence type="ECO:0000313" key="8">
    <source>
        <dbReference type="Proteomes" id="UP001548832"/>
    </source>
</evidence>
<sequence length="270" mass="30794">MSNLIDFKAILVIALIFLPLERLLPLHAEQSPTRRHWLNDVVYLVFNGILIKTGLLVVIGVAMLAAHRLVPDSLTAAIQSQPVWLQAIEVLLIADTGFYLAHRTFHAVPFLWRFHSIHHSIEEMDWLAAHRVHPVDQILTKSASFLPVFALGFSSSAILIFTLVYQWQSLLIHSNTRIRFGPLKWLLASPQFHHWHHANQREAYDKNFAGQLPFLDMLGGTLFMPDRMPEKYGVDDPVPHLYHQQLAYPFVANAAALAPRELASETPRER</sequence>
<feature type="transmembrane region" description="Helical" evidence="5">
    <location>
        <begin position="44"/>
        <end position="66"/>
    </location>
</feature>
<name>A0ABV2D8R2_9HYPH</name>
<dbReference type="EMBL" id="JBEWSZ010000001">
    <property type="protein sequence ID" value="MET2825853.1"/>
    <property type="molecule type" value="Genomic_DNA"/>
</dbReference>
<comment type="caution">
    <text evidence="7">The sequence shown here is derived from an EMBL/GenBank/DDBJ whole genome shotgun (WGS) entry which is preliminary data.</text>
</comment>
<keyword evidence="2 5" id="KW-0812">Transmembrane</keyword>
<feature type="transmembrane region" description="Helical" evidence="5">
    <location>
        <begin position="145"/>
        <end position="167"/>
    </location>
</feature>
<evidence type="ECO:0000256" key="1">
    <source>
        <dbReference type="ARBA" id="ARBA00004370"/>
    </source>
</evidence>
<dbReference type="Pfam" id="PF04116">
    <property type="entry name" value="FA_hydroxylase"/>
    <property type="match status" value="1"/>
</dbReference>
<gene>
    <name evidence="7" type="ORF">ABVQ20_02570</name>
</gene>
<keyword evidence="7" id="KW-0560">Oxidoreductase</keyword>
<dbReference type="InterPro" id="IPR006694">
    <property type="entry name" value="Fatty_acid_hydroxylase"/>
</dbReference>
<feature type="domain" description="Fatty acid hydroxylase" evidence="6">
    <location>
        <begin position="90"/>
        <end position="221"/>
    </location>
</feature>
<evidence type="ECO:0000256" key="5">
    <source>
        <dbReference type="SAM" id="Phobius"/>
    </source>
</evidence>
<evidence type="ECO:0000313" key="7">
    <source>
        <dbReference type="EMBL" id="MET2825853.1"/>
    </source>
</evidence>
<dbReference type="RefSeq" id="WP_354457930.1">
    <property type="nucleotide sequence ID" value="NZ_JBEWSZ010000001.1"/>
</dbReference>
<proteinExistence type="predicted"/>
<protein>
    <submittedName>
        <fullName evidence="7">Sterol desaturase family protein</fullName>
        <ecNumber evidence="7">1.-.-.-</ecNumber>
    </submittedName>
</protein>
<dbReference type="EC" id="1.-.-.-" evidence="7"/>